<dbReference type="PANTHER" id="PTHR36456">
    <property type="entry name" value="UPF0232 PROTEIN SCO3875"/>
    <property type="match status" value="1"/>
</dbReference>
<organism evidence="1 2">
    <name type="scientific">Thermospira aquatica</name>
    <dbReference type="NCBI Taxonomy" id="2828656"/>
    <lineage>
        <taxon>Bacteria</taxon>
        <taxon>Pseudomonadati</taxon>
        <taxon>Spirochaetota</taxon>
        <taxon>Spirochaetia</taxon>
        <taxon>Brevinematales</taxon>
        <taxon>Thermospiraceae</taxon>
        <taxon>Thermospira</taxon>
    </lineage>
</organism>
<evidence type="ECO:0000313" key="2">
    <source>
        <dbReference type="Proteomes" id="UP001056539"/>
    </source>
</evidence>
<keyword evidence="2" id="KW-1185">Reference proteome</keyword>
<evidence type="ECO:0000313" key="1">
    <source>
        <dbReference type="EMBL" id="URA09445.1"/>
    </source>
</evidence>
<reference evidence="1" key="1">
    <citation type="submission" date="2021-04" db="EMBL/GenBank/DDBJ databases">
        <authorList>
            <person name="Postec A."/>
        </authorList>
    </citation>
    <scope>NUCLEOTIDE SEQUENCE</scope>
    <source>
        <strain evidence="1">F1F22</strain>
    </source>
</reference>
<dbReference type="PANTHER" id="PTHR36456:SF1">
    <property type="entry name" value="UPF0232 PROTEIN SCO3875"/>
    <property type="match status" value="1"/>
</dbReference>
<reference evidence="1" key="2">
    <citation type="submission" date="2022-06" db="EMBL/GenBank/DDBJ databases">
        <title>Thermospira aquatica gen. nov., sp. nov.</title>
        <authorList>
            <person name="Ben Ali Gam Z."/>
            <person name="Labat M."/>
        </authorList>
    </citation>
    <scope>NUCLEOTIDE SEQUENCE</scope>
    <source>
        <strain evidence="1">F1F22</strain>
    </source>
</reference>
<dbReference type="KEGG" id="taqu:KDW03_08080"/>
<dbReference type="AlphaFoldDB" id="A0AAX3BB09"/>
<name>A0AAX3BB09_9SPIR</name>
<gene>
    <name evidence="1" type="ORF">KDW03_08080</name>
</gene>
<dbReference type="InterPro" id="IPR007922">
    <property type="entry name" value="DciA-like"/>
</dbReference>
<dbReference type="RefSeq" id="WP_271434574.1">
    <property type="nucleotide sequence ID" value="NZ_CP073355.1"/>
</dbReference>
<dbReference type="EMBL" id="CP073355">
    <property type="protein sequence ID" value="URA09445.1"/>
    <property type="molecule type" value="Genomic_DNA"/>
</dbReference>
<accession>A0AAX3BB09</accession>
<protein>
    <submittedName>
        <fullName evidence="1">DUF721 domain-containing protein</fullName>
    </submittedName>
</protein>
<sequence length="167" mass="19299">MGGKIVSFGEAIKQVISHYTPAGNIILEIRQVWQECVGKTSAKHSLPVGYMNEQLSVYVDDSHWLAELKLYEQEILEKLTSRIPHPVKSISWKLVVSLPKEPKTSQKKLEKQEFQDKKLSQETLAMIEESVGKLEDEDLRKAMRNFLIKIFFAQEATKNQGQKEKWR</sequence>
<proteinExistence type="predicted"/>
<dbReference type="Pfam" id="PF05258">
    <property type="entry name" value="DciA"/>
    <property type="match status" value="1"/>
</dbReference>
<dbReference type="Proteomes" id="UP001056539">
    <property type="component" value="Chromosome"/>
</dbReference>